<sequence length="69" mass="7882">MPAPRKYTDRPAPTVAERQRKSRGARRARGEHKIEVWLSEAEHRSLQALAVENEMTIAEMMKKLLLAAV</sequence>
<evidence type="ECO:0000313" key="3">
    <source>
        <dbReference type="Proteomes" id="UP000199664"/>
    </source>
</evidence>
<dbReference type="RefSeq" id="WP_091829152.1">
    <property type="nucleotide sequence ID" value="NZ_FOAN01000001.1"/>
</dbReference>
<keyword evidence="3" id="KW-1185">Reference proteome</keyword>
<proteinExistence type="predicted"/>
<feature type="compositionally biased region" description="Basic residues" evidence="1">
    <location>
        <begin position="20"/>
        <end position="30"/>
    </location>
</feature>
<protein>
    <recommendedName>
        <fullName evidence="4">Ribbon-helix-helix protein, copG family</fullName>
    </recommendedName>
</protein>
<evidence type="ECO:0000256" key="1">
    <source>
        <dbReference type="SAM" id="MobiDB-lite"/>
    </source>
</evidence>
<dbReference type="Proteomes" id="UP000199664">
    <property type="component" value="Unassembled WGS sequence"/>
</dbReference>
<evidence type="ECO:0008006" key="4">
    <source>
        <dbReference type="Google" id="ProtNLM"/>
    </source>
</evidence>
<reference evidence="3" key="1">
    <citation type="submission" date="2016-10" db="EMBL/GenBank/DDBJ databases">
        <authorList>
            <person name="Varghese N."/>
            <person name="Submissions S."/>
        </authorList>
    </citation>
    <scope>NUCLEOTIDE SEQUENCE [LARGE SCALE GENOMIC DNA]</scope>
    <source>
        <strain evidence="3">LMG 26383,CCUG 61248,R- 45681</strain>
    </source>
</reference>
<dbReference type="AlphaFoldDB" id="A0A1H7GIN7"/>
<dbReference type="STRING" id="1036779.SAMN04515666_101339"/>
<evidence type="ECO:0000313" key="2">
    <source>
        <dbReference type="EMBL" id="SEK36822.1"/>
    </source>
</evidence>
<dbReference type="EMBL" id="FOAN01000001">
    <property type="protein sequence ID" value="SEK36822.1"/>
    <property type="molecule type" value="Genomic_DNA"/>
</dbReference>
<feature type="region of interest" description="Disordered" evidence="1">
    <location>
        <begin position="1"/>
        <end position="30"/>
    </location>
</feature>
<name>A0A1H7GIN7_9HYPH</name>
<accession>A0A1H7GIN7</accession>
<organism evidence="2 3">
    <name type="scientific">Bosea lupini</name>
    <dbReference type="NCBI Taxonomy" id="1036779"/>
    <lineage>
        <taxon>Bacteria</taxon>
        <taxon>Pseudomonadati</taxon>
        <taxon>Pseudomonadota</taxon>
        <taxon>Alphaproteobacteria</taxon>
        <taxon>Hyphomicrobiales</taxon>
        <taxon>Boseaceae</taxon>
        <taxon>Bosea</taxon>
    </lineage>
</organism>
<gene>
    <name evidence="2" type="ORF">SAMN04515666_101339</name>
</gene>